<dbReference type="GO" id="GO:0006281">
    <property type="term" value="P:DNA repair"/>
    <property type="evidence" value="ECO:0007669"/>
    <property type="project" value="TreeGrafter"/>
</dbReference>
<keyword evidence="2" id="KW-0378">Hydrolase</keyword>
<keyword evidence="3 8" id="KW-0347">Helicase</keyword>
<evidence type="ECO:0000313" key="9">
    <source>
        <dbReference type="Proteomes" id="UP000051813"/>
    </source>
</evidence>
<dbReference type="EMBL" id="AYYK01000004">
    <property type="protein sequence ID" value="KRM79183.1"/>
    <property type="molecule type" value="Genomic_DNA"/>
</dbReference>
<dbReference type="GO" id="GO:0043590">
    <property type="term" value="C:bacterial nucleoid"/>
    <property type="evidence" value="ECO:0007669"/>
    <property type="project" value="TreeGrafter"/>
</dbReference>
<dbReference type="GO" id="GO:0009378">
    <property type="term" value="F:four-way junction helicase activity"/>
    <property type="evidence" value="ECO:0007669"/>
    <property type="project" value="TreeGrafter"/>
</dbReference>
<evidence type="ECO:0000259" key="7">
    <source>
        <dbReference type="PROSITE" id="PS51194"/>
    </source>
</evidence>
<dbReference type="GO" id="GO:0005524">
    <property type="term" value="F:ATP binding"/>
    <property type="evidence" value="ECO:0007669"/>
    <property type="project" value="UniProtKB-KW"/>
</dbReference>
<dbReference type="SMART" id="SM00490">
    <property type="entry name" value="HELICc"/>
    <property type="match status" value="1"/>
</dbReference>
<dbReference type="RefSeq" id="WP_057754902.1">
    <property type="nucleotide sequence ID" value="NZ_AYYK01000004.1"/>
</dbReference>
<dbReference type="Proteomes" id="UP000051813">
    <property type="component" value="Unassembled WGS sequence"/>
</dbReference>
<keyword evidence="5" id="KW-0238">DNA-binding</keyword>
<evidence type="ECO:0000259" key="6">
    <source>
        <dbReference type="PROSITE" id="PS51192"/>
    </source>
</evidence>
<dbReference type="Gene3D" id="3.40.50.300">
    <property type="entry name" value="P-loop containing nucleotide triphosphate hydrolases"/>
    <property type="match status" value="2"/>
</dbReference>
<dbReference type="InterPro" id="IPR014001">
    <property type="entry name" value="Helicase_ATP-bd"/>
</dbReference>
<keyword evidence="1" id="KW-0547">Nucleotide-binding</keyword>
<dbReference type="Pfam" id="PF00270">
    <property type="entry name" value="DEAD"/>
    <property type="match status" value="1"/>
</dbReference>
<feature type="domain" description="Helicase C-terminal" evidence="7">
    <location>
        <begin position="222"/>
        <end position="380"/>
    </location>
</feature>
<dbReference type="PROSITE" id="PS00690">
    <property type="entry name" value="DEAH_ATP_HELICASE"/>
    <property type="match status" value="1"/>
</dbReference>
<name>A0A0R2BI23_9LACO</name>
<dbReference type="Pfam" id="PF00271">
    <property type="entry name" value="Helicase_C"/>
    <property type="match status" value="1"/>
</dbReference>
<protein>
    <submittedName>
        <fullName evidence="8">ATP-dependent DNA helicase</fullName>
    </submittedName>
</protein>
<dbReference type="PANTHER" id="PTHR13710:SF84">
    <property type="entry name" value="ATP-DEPENDENT DNA HELICASE RECS-RELATED"/>
    <property type="match status" value="1"/>
</dbReference>
<dbReference type="GO" id="GO:0016787">
    <property type="term" value="F:hydrolase activity"/>
    <property type="evidence" value="ECO:0007669"/>
    <property type="project" value="UniProtKB-KW"/>
</dbReference>
<dbReference type="PROSITE" id="PS51192">
    <property type="entry name" value="HELICASE_ATP_BIND_1"/>
    <property type="match status" value="1"/>
</dbReference>
<dbReference type="GO" id="GO:0006310">
    <property type="term" value="P:DNA recombination"/>
    <property type="evidence" value="ECO:0007669"/>
    <property type="project" value="InterPro"/>
</dbReference>
<dbReference type="SUPFAM" id="SSF52540">
    <property type="entry name" value="P-loop containing nucleoside triphosphate hydrolases"/>
    <property type="match status" value="1"/>
</dbReference>
<accession>A0A0R2BI23</accession>
<gene>
    <name evidence="8" type="ORF">FC84_GL001350</name>
</gene>
<keyword evidence="4" id="KW-0067">ATP-binding</keyword>
<evidence type="ECO:0000256" key="1">
    <source>
        <dbReference type="ARBA" id="ARBA00022741"/>
    </source>
</evidence>
<dbReference type="GO" id="GO:0043138">
    <property type="term" value="F:3'-5' DNA helicase activity"/>
    <property type="evidence" value="ECO:0007669"/>
    <property type="project" value="TreeGrafter"/>
</dbReference>
<organism evidence="8 9">
    <name type="scientific">Lapidilactobacillus dextrinicus DSM 20335</name>
    <dbReference type="NCBI Taxonomy" id="1423738"/>
    <lineage>
        <taxon>Bacteria</taxon>
        <taxon>Bacillati</taxon>
        <taxon>Bacillota</taxon>
        <taxon>Bacilli</taxon>
        <taxon>Lactobacillales</taxon>
        <taxon>Lactobacillaceae</taxon>
        <taxon>Lapidilactobacillus</taxon>
    </lineage>
</organism>
<evidence type="ECO:0000256" key="4">
    <source>
        <dbReference type="ARBA" id="ARBA00022840"/>
    </source>
</evidence>
<evidence type="ECO:0000256" key="2">
    <source>
        <dbReference type="ARBA" id="ARBA00022801"/>
    </source>
</evidence>
<dbReference type="GO" id="GO:0030894">
    <property type="term" value="C:replisome"/>
    <property type="evidence" value="ECO:0007669"/>
    <property type="project" value="TreeGrafter"/>
</dbReference>
<dbReference type="NCBIfam" id="TIGR00614">
    <property type="entry name" value="recQ_fam"/>
    <property type="match status" value="1"/>
</dbReference>
<dbReference type="GO" id="GO:0005737">
    <property type="term" value="C:cytoplasm"/>
    <property type="evidence" value="ECO:0007669"/>
    <property type="project" value="TreeGrafter"/>
</dbReference>
<feature type="domain" description="Helicase ATP-binding" evidence="6">
    <location>
        <begin position="27"/>
        <end position="194"/>
    </location>
</feature>
<dbReference type="InterPro" id="IPR027417">
    <property type="entry name" value="P-loop_NTPase"/>
</dbReference>
<comment type="caution">
    <text evidence="8">The sequence shown here is derived from an EMBL/GenBank/DDBJ whole genome shotgun (WGS) entry which is preliminary data.</text>
</comment>
<dbReference type="SMART" id="SM00487">
    <property type="entry name" value="DEXDc"/>
    <property type="match status" value="1"/>
</dbReference>
<evidence type="ECO:0000313" key="8">
    <source>
        <dbReference type="EMBL" id="KRM79183.1"/>
    </source>
</evidence>
<proteinExistence type="predicted"/>
<evidence type="ECO:0000256" key="5">
    <source>
        <dbReference type="ARBA" id="ARBA00023125"/>
    </source>
</evidence>
<keyword evidence="9" id="KW-1185">Reference proteome</keyword>
<dbReference type="PROSITE" id="PS51194">
    <property type="entry name" value="HELICASE_CTER"/>
    <property type="match status" value="1"/>
</dbReference>
<dbReference type="PATRIC" id="fig|1423738.3.peg.1364"/>
<dbReference type="InterPro" id="IPR002464">
    <property type="entry name" value="DNA/RNA_helicase_DEAH_CS"/>
</dbReference>
<dbReference type="OrthoDB" id="9763310at2"/>
<dbReference type="InterPro" id="IPR011545">
    <property type="entry name" value="DEAD/DEAH_box_helicase_dom"/>
</dbReference>
<evidence type="ECO:0000256" key="3">
    <source>
        <dbReference type="ARBA" id="ARBA00022806"/>
    </source>
</evidence>
<reference evidence="8 9" key="1">
    <citation type="journal article" date="2015" name="Genome Announc.">
        <title>Expanding the biotechnology potential of lactobacilli through comparative genomics of 213 strains and associated genera.</title>
        <authorList>
            <person name="Sun Z."/>
            <person name="Harris H.M."/>
            <person name="McCann A."/>
            <person name="Guo C."/>
            <person name="Argimon S."/>
            <person name="Zhang W."/>
            <person name="Yang X."/>
            <person name="Jeffery I.B."/>
            <person name="Cooney J.C."/>
            <person name="Kagawa T.F."/>
            <person name="Liu W."/>
            <person name="Song Y."/>
            <person name="Salvetti E."/>
            <person name="Wrobel A."/>
            <person name="Rasinkangas P."/>
            <person name="Parkhill J."/>
            <person name="Rea M.C."/>
            <person name="O'Sullivan O."/>
            <person name="Ritari J."/>
            <person name="Douillard F.P."/>
            <person name="Paul Ross R."/>
            <person name="Yang R."/>
            <person name="Briner A.E."/>
            <person name="Felis G.E."/>
            <person name="de Vos W.M."/>
            <person name="Barrangou R."/>
            <person name="Klaenhammer T.R."/>
            <person name="Caufield P.W."/>
            <person name="Cui Y."/>
            <person name="Zhang H."/>
            <person name="O'Toole P.W."/>
        </authorList>
    </citation>
    <scope>NUCLEOTIDE SEQUENCE [LARGE SCALE GENOMIC DNA]</scope>
    <source>
        <strain evidence="8 9">DSM 20335</strain>
    </source>
</reference>
<dbReference type="CDD" id="cd17920">
    <property type="entry name" value="DEXHc_RecQ"/>
    <property type="match status" value="1"/>
</dbReference>
<dbReference type="AlphaFoldDB" id="A0A0R2BI23"/>
<dbReference type="InterPro" id="IPR004589">
    <property type="entry name" value="DNA_helicase_ATP-dep_RecQ"/>
</dbReference>
<sequence>MTKQTLQAELKTRFKFTEFRPGQAELLQAILDGQNALGVLPTGSGKSLIYQFLAPHIEGLFIIVSPLISLMSDQLERIQAAHLGKATVLNSRLNAQDRRYILAHLADYKFLFVAPETLCQPQIIRRLEEVNIGLFVVDEAHCISGWGPDFRPDYLRLGTVSQQIKPQVTLALTATATDQVCTDIKHQLFSHQAVYIYRDSVDRPNLYLRTEFVQRDDDKWQILQQLLVPRWPTLIYVATRKQAEELALKIAGATKRPVAFYHAGMDNLARQQVQQLFMRDQLDVVVATSAFGMGINKDNVRLLIHYEMPANFENYLQEIGRAGRDGQQALTLIFVHQNDFQRLLTRQQANQIQPQTVSHFYHQILDATLQDSPSQLDVLQAYQRADFTEDEVIATLTKTQRVRANQVQQFWRFLNSTTCLRQQVCDYFDHQSQTIQHDEHCCSTSQALTLSELLSKLTLPTLTTESPTTQLLSAGQIWPQLFVDLTETDES</sequence>
<dbReference type="STRING" id="1423738.FC84_GL001350"/>
<dbReference type="PANTHER" id="PTHR13710">
    <property type="entry name" value="DNA HELICASE RECQ FAMILY MEMBER"/>
    <property type="match status" value="1"/>
</dbReference>
<dbReference type="InterPro" id="IPR001650">
    <property type="entry name" value="Helicase_C-like"/>
</dbReference>
<dbReference type="GO" id="GO:0003677">
    <property type="term" value="F:DNA binding"/>
    <property type="evidence" value="ECO:0007669"/>
    <property type="project" value="UniProtKB-KW"/>
</dbReference>